<keyword evidence="2" id="KW-0812">Transmembrane</keyword>
<evidence type="ECO:0000256" key="3">
    <source>
        <dbReference type="SAM" id="SignalP"/>
    </source>
</evidence>
<keyword evidence="3" id="KW-0732">Signal</keyword>
<feature type="region of interest" description="Disordered" evidence="1">
    <location>
        <begin position="257"/>
        <end position="286"/>
    </location>
</feature>
<comment type="caution">
    <text evidence="4">The sequence shown here is derived from an EMBL/GenBank/DDBJ whole genome shotgun (WGS) entry which is preliminary data.</text>
</comment>
<feature type="transmembrane region" description="Helical" evidence="2">
    <location>
        <begin position="60"/>
        <end position="81"/>
    </location>
</feature>
<keyword evidence="2" id="KW-0472">Membrane</keyword>
<evidence type="ECO:0000256" key="2">
    <source>
        <dbReference type="SAM" id="Phobius"/>
    </source>
</evidence>
<feature type="region of interest" description="Disordered" evidence="1">
    <location>
        <begin position="377"/>
        <end position="396"/>
    </location>
</feature>
<evidence type="ECO:0000313" key="5">
    <source>
        <dbReference type="Proteomes" id="UP001232148"/>
    </source>
</evidence>
<evidence type="ECO:0000313" key="4">
    <source>
        <dbReference type="EMBL" id="KAK2031752.1"/>
    </source>
</evidence>
<gene>
    <name evidence="4" type="ORF">LX32DRAFT_713082</name>
</gene>
<feature type="compositionally biased region" description="Basic and acidic residues" evidence="1">
    <location>
        <begin position="381"/>
        <end position="396"/>
    </location>
</feature>
<feature type="chain" id="PRO_5042023755" evidence="3">
    <location>
        <begin position="22"/>
        <end position="616"/>
    </location>
</feature>
<evidence type="ECO:0000256" key="1">
    <source>
        <dbReference type="SAM" id="MobiDB-lite"/>
    </source>
</evidence>
<sequence>MTVSRKPLLLVILLWAQAVSADGYDFANNLFSDLAPLLALFGERVTMQFMSGAMGWADNIILAMAPLGIITAIVGAIRVGGPTWLKAVIGRARENLAVAEAELMSSTSREVCELWNGQEIVRCMGSPSVTEFICLLPKNTSKGTAEVVVQTSQKTLKDQDDHFGEITIPGQNIIVTRNLSLDAPNIYVNAHRQTSRAELRVIAAFDSSTTEERYQPKPETDLKVRMVWLQQTKTVSDQVFGSFAIYATEDQHFITTSRRTQKVKVERPQPERDDGKHLPSDDLNLGPATAGEAASLTLQVKTVLGTITALAGFVLQFVGLRGLHWSASIAQLGAVLVMLGLKAWVRRGLATPPKAISLPPGYELDWFAKTLGEVGEAPWNSEEKSRAETESTDSGKEFASEWIISCCGDAHLGRKRRGECQGNSQSDGNQSDENQGDENLSDENQSDDLSDRPRFNNKEASVSRVSERSVTGNIVIADAQKVLKIRKDLGFLAKWQGPASAEAVSLARAIEITMNALIGSSPAIDNTFYWSLDASYDGTGNCPINFEISRQPDGKWKAFANEYDAALSLWLSSVNDETKRAARLSEKNKGKKPASTKKMMRGCAWRRRKERWACGF</sequence>
<feature type="compositionally biased region" description="Polar residues" evidence="1">
    <location>
        <begin position="421"/>
        <end position="433"/>
    </location>
</feature>
<accession>A0AAD9M4M6</accession>
<organism evidence="4 5">
    <name type="scientific">Colletotrichum zoysiae</name>
    <dbReference type="NCBI Taxonomy" id="1216348"/>
    <lineage>
        <taxon>Eukaryota</taxon>
        <taxon>Fungi</taxon>
        <taxon>Dikarya</taxon>
        <taxon>Ascomycota</taxon>
        <taxon>Pezizomycotina</taxon>
        <taxon>Sordariomycetes</taxon>
        <taxon>Hypocreomycetidae</taxon>
        <taxon>Glomerellales</taxon>
        <taxon>Glomerellaceae</taxon>
        <taxon>Colletotrichum</taxon>
        <taxon>Colletotrichum graminicola species complex</taxon>
    </lineage>
</organism>
<reference evidence="4" key="1">
    <citation type="submission" date="2021-06" db="EMBL/GenBank/DDBJ databases">
        <title>Comparative genomics, transcriptomics and evolutionary studies reveal genomic signatures of adaptation to plant cell wall in hemibiotrophic fungi.</title>
        <authorList>
            <consortium name="DOE Joint Genome Institute"/>
            <person name="Baroncelli R."/>
            <person name="Diaz J.F."/>
            <person name="Benocci T."/>
            <person name="Peng M."/>
            <person name="Battaglia E."/>
            <person name="Haridas S."/>
            <person name="Andreopoulos W."/>
            <person name="Labutti K."/>
            <person name="Pangilinan J."/>
            <person name="Floch G.L."/>
            <person name="Makela M.R."/>
            <person name="Henrissat B."/>
            <person name="Grigoriev I.V."/>
            <person name="Crouch J.A."/>
            <person name="De Vries R.P."/>
            <person name="Sukno S.A."/>
            <person name="Thon M.R."/>
        </authorList>
    </citation>
    <scope>NUCLEOTIDE SEQUENCE</scope>
    <source>
        <strain evidence="4">MAFF235873</strain>
    </source>
</reference>
<dbReference type="Proteomes" id="UP001232148">
    <property type="component" value="Unassembled WGS sequence"/>
</dbReference>
<name>A0AAD9M4M6_9PEZI</name>
<feature type="signal peptide" evidence="3">
    <location>
        <begin position="1"/>
        <end position="21"/>
    </location>
</feature>
<proteinExistence type="predicted"/>
<dbReference type="AlphaFoldDB" id="A0AAD9M4M6"/>
<keyword evidence="5" id="KW-1185">Reference proteome</keyword>
<protein>
    <submittedName>
        <fullName evidence="4">Uncharacterized protein</fullName>
    </submittedName>
</protein>
<feature type="compositionally biased region" description="Basic and acidic residues" evidence="1">
    <location>
        <begin position="263"/>
        <end position="280"/>
    </location>
</feature>
<feature type="region of interest" description="Disordered" evidence="1">
    <location>
        <begin position="415"/>
        <end position="463"/>
    </location>
</feature>
<dbReference type="EMBL" id="MU842837">
    <property type="protein sequence ID" value="KAK2031752.1"/>
    <property type="molecule type" value="Genomic_DNA"/>
</dbReference>
<keyword evidence="2" id="KW-1133">Transmembrane helix</keyword>
<feature type="compositionally biased region" description="Acidic residues" evidence="1">
    <location>
        <begin position="434"/>
        <end position="448"/>
    </location>
</feature>